<evidence type="ECO:0000256" key="1">
    <source>
        <dbReference type="ARBA" id="ARBA00004418"/>
    </source>
</evidence>
<dbReference type="InterPro" id="IPR036909">
    <property type="entry name" value="Cyt_c-like_dom_sf"/>
</dbReference>
<evidence type="ECO:0000256" key="7">
    <source>
        <dbReference type="ARBA" id="ARBA00023004"/>
    </source>
</evidence>
<feature type="binding site" description="axial binding residue" evidence="9">
    <location>
        <position position="240"/>
    </location>
    <ligand>
        <name>heme c</name>
        <dbReference type="ChEBI" id="CHEBI:61717"/>
        <label>2</label>
    </ligand>
    <ligandPart>
        <name>Fe</name>
        <dbReference type="ChEBI" id="CHEBI:18248"/>
    </ligandPart>
</feature>
<comment type="subcellular location">
    <subcellularLocation>
        <location evidence="1">Periplasm</location>
    </subcellularLocation>
</comment>
<dbReference type="Gene3D" id="1.10.760.10">
    <property type="entry name" value="Cytochrome c-like domain"/>
    <property type="match status" value="2"/>
</dbReference>
<dbReference type="GO" id="GO:0009055">
    <property type="term" value="F:electron transfer activity"/>
    <property type="evidence" value="ECO:0007669"/>
    <property type="project" value="InterPro"/>
</dbReference>
<dbReference type="PROSITE" id="PS51007">
    <property type="entry name" value="CYTC"/>
    <property type="match status" value="2"/>
</dbReference>
<sequence>MKALWALILLLSAGACIGAERLSESELNIVRSFTPPALPLTDTTNQYAENPAAKKLGKQLFFDARLSSNGKVSCATCHDFSQSLVDGKTLAAGVGIGSRNTPTLINAAMQRWFFLDGRADSLWLQAIGPIESKLEMGGSWQKVHRLFINDKKLLTAYNSVFTQTPLLPKVPYFKMDKNRFKVNVGKAIAAFEMDLIQFNSRFDHYVNAVVNGEENQNILNANELRGLKVFIGKGRCIQCHSGANFSDGEFHNIRLMAAVKKPQDSGRYGVINSLKQNPLNTLGAYSDDVTVGKTQYLQQSEAQWAAFKTPTLRNIALTAPYMHDGSMATLRHVIEHYSTFANAAPDHHKNPLLMPLNLTDAEITDLEAFLKTLSGTITLPTY</sequence>
<dbReference type="GO" id="GO:0020037">
    <property type="term" value="F:heme binding"/>
    <property type="evidence" value="ECO:0007669"/>
    <property type="project" value="InterPro"/>
</dbReference>
<protein>
    <submittedName>
        <fullName evidence="12">Cytochrome c peroxidase</fullName>
        <ecNumber evidence="12">1.11.1.5</ecNumber>
    </submittedName>
</protein>
<evidence type="ECO:0000256" key="5">
    <source>
        <dbReference type="ARBA" id="ARBA00022764"/>
    </source>
</evidence>
<dbReference type="RefSeq" id="WP_236986804.1">
    <property type="nucleotide sequence ID" value="NZ_AP023086.1"/>
</dbReference>
<keyword evidence="7 9" id="KW-0408">Iron</keyword>
<dbReference type="GO" id="GO:0004130">
    <property type="term" value="F:cytochrome-c peroxidase activity"/>
    <property type="evidence" value="ECO:0007669"/>
    <property type="project" value="UniProtKB-EC"/>
</dbReference>
<feature type="chain" id="PRO_5043016916" evidence="10">
    <location>
        <begin position="19"/>
        <end position="382"/>
    </location>
</feature>
<feature type="domain" description="Cytochrome c" evidence="11">
    <location>
        <begin position="52"/>
        <end position="177"/>
    </location>
</feature>
<evidence type="ECO:0000256" key="6">
    <source>
        <dbReference type="ARBA" id="ARBA00023002"/>
    </source>
</evidence>
<feature type="binding site" description="covalent" evidence="8">
    <location>
        <position position="239"/>
    </location>
    <ligand>
        <name>heme c</name>
        <dbReference type="ChEBI" id="CHEBI:61717"/>
        <label>2</label>
    </ligand>
</feature>
<evidence type="ECO:0000313" key="12">
    <source>
        <dbReference type="EMBL" id="BCD97332.1"/>
    </source>
</evidence>
<dbReference type="AlphaFoldDB" id="A0AAN1WGU2"/>
<dbReference type="InterPro" id="IPR051395">
    <property type="entry name" value="Cytochrome_c_Peroxidase/MauG"/>
</dbReference>
<comment type="PTM">
    <text evidence="8">Binds 2 heme groups per subunit.</text>
</comment>
<dbReference type="EMBL" id="AP023086">
    <property type="protein sequence ID" value="BCD97332.1"/>
    <property type="molecule type" value="Genomic_DNA"/>
</dbReference>
<feature type="domain" description="Cytochrome c" evidence="11">
    <location>
        <begin position="221"/>
        <end position="374"/>
    </location>
</feature>
<reference evidence="12 13" key="1">
    <citation type="journal article" date="2022" name="IScience">
        <title>An ultrasensitive nanofiber-based assay for enzymatic hydrolysis and deep-sea microbial degradation of cellulose.</title>
        <authorList>
            <person name="Tsudome M."/>
            <person name="Tachioka M."/>
            <person name="Miyazaki M."/>
            <person name="Uchimura K."/>
            <person name="Tsuda M."/>
            <person name="Takaki Y."/>
            <person name="Deguchi S."/>
        </authorList>
    </citation>
    <scope>NUCLEOTIDE SEQUENCE [LARGE SCALE GENOMIC DNA]</scope>
    <source>
        <strain evidence="12 13">GE09</strain>
    </source>
</reference>
<keyword evidence="13" id="KW-1185">Reference proteome</keyword>
<feature type="binding site" description="covalent" evidence="8">
    <location>
        <position position="74"/>
    </location>
    <ligand>
        <name>heme c</name>
        <dbReference type="ChEBI" id="CHEBI:61717"/>
        <label>1</label>
    </ligand>
</feature>
<keyword evidence="12" id="KW-0575">Peroxidase</keyword>
<feature type="binding site" description="axial binding residue" evidence="9">
    <location>
        <position position="78"/>
    </location>
    <ligand>
        <name>heme c</name>
        <dbReference type="ChEBI" id="CHEBI:61717"/>
        <label>1</label>
    </ligand>
    <ligandPart>
        <name>Fe</name>
        <dbReference type="ChEBI" id="CHEBI:18248"/>
    </ligandPart>
</feature>
<name>A0AAN1WGU2_9GAMM</name>
<keyword evidence="5" id="KW-0574">Periplasm</keyword>
<feature type="binding site" description="covalent" evidence="8">
    <location>
        <position position="236"/>
    </location>
    <ligand>
        <name>heme c</name>
        <dbReference type="ChEBI" id="CHEBI:61717"/>
        <label>2</label>
    </ligand>
</feature>
<dbReference type="Proteomes" id="UP001320119">
    <property type="component" value="Chromosome"/>
</dbReference>
<keyword evidence="6 12" id="KW-0560">Oxidoreductase</keyword>
<dbReference type="EC" id="1.11.1.5" evidence="12"/>
<feature type="binding site" description="covalent" evidence="8">
    <location>
        <position position="77"/>
    </location>
    <ligand>
        <name>heme c</name>
        <dbReference type="ChEBI" id="CHEBI:61717"/>
        <label>1</label>
    </ligand>
</feature>
<dbReference type="KEGG" id="marq:MARGE09_P1533"/>
<dbReference type="InterPro" id="IPR004852">
    <property type="entry name" value="Di-haem_cyt_c_peroxidsae"/>
</dbReference>
<gene>
    <name evidence="12" type="ORF">MARGE09_P1533</name>
</gene>
<dbReference type="GO" id="GO:0042597">
    <property type="term" value="C:periplasmic space"/>
    <property type="evidence" value="ECO:0007669"/>
    <property type="project" value="UniProtKB-SubCell"/>
</dbReference>
<dbReference type="InterPro" id="IPR009056">
    <property type="entry name" value="Cyt_c-like_dom"/>
</dbReference>
<dbReference type="SUPFAM" id="SSF46626">
    <property type="entry name" value="Cytochrome c"/>
    <property type="match status" value="2"/>
</dbReference>
<proteinExistence type="predicted"/>
<accession>A0AAN1WGU2</accession>
<evidence type="ECO:0000256" key="8">
    <source>
        <dbReference type="PIRSR" id="PIRSR000294-1"/>
    </source>
</evidence>
<evidence type="ECO:0000256" key="2">
    <source>
        <dbReference type="ARBA" id="ARBA00022617"/>
    </source>
</evidence>
<evidence type="ECO:0000256" key="9">
    <source>
        <dbReference type="PIRSR" id="PIRSR000294-2"/>
    </source>
</evidence>
<evidence type="ECO:0000256" key="10">
    <source>
        <dbReference type="SAM" id="SignalP"/>
    </source>
</evidence>
<comment type="cofactor">
    <cofactor evidence="8">
        <name>heme</name>
        <dbReference type="ChEBI" id="CHEBI:30413"/>
    </cofactor>
    <text evidence="8">Binds 2 heme groups.</text>
</comment>
<keyword evidence="2 8" id="KW-0349">Heme</keyword>
<feature type="signal peptide" evidence="10">
    <location>
        <begin position="1"/>
        <end position="18"/>
    </location>
</feature>
<dbReference type="PROSITE" id="PS51257">
    <property type="entry name" value="PROKAR_LIPOPROTEIN"/>
    <property type="match status" value="1"/>
</dbReference>
<keyword evidence="3 9" id="KW-0479">Metal-binding</keyword>
<evidence type="ECO:0000259" key="11">
    <source>
        <dbReference type="PROSITE" id="PS51007"/>
    </source>
</evidence>
<evidence type="ECO:0000256" key="4">
    <source>
        <dbReference type="ARBA" id="ARBA00022729"/>
    </source>
</evidence>
<dbReference type="PANTHER" id="PTHR30600">
    <property type="entry name" value="CYTOCHROME C PEROXIDASE-RELATED"/>
    <property type="match status" value="1"/>
</dbReference>
<dbReference type="Pfam" id="PF03150">
    <property type="entry name" value="CCP_MauG"/>
    <property type="match status" value="1"/>
</dbReference>
<evidence type="ECO:0000313" key="13">
    <source>
        <dbReference type="Proteomes" id="UP001320119"/>
    </source>
</evidence>
<organism evidence="12 13">
    <name type="scientific">Marinagarivorans cellulosilyticus</name>
    <dbReference type="NCBI Taxonomy" id="2721545"/>
    <lineage>
        <taxon>Bacteria</taxon>
        <taxon>Pseudomonadati</taxon>
        <taxon>Pseudomonadota</taxon>
        <taxon>Gammaproteobacteria</taxon>
        <taxon>Cellvibrionales</taxon>
        <taxon>Cellvibrionaceae</taxon>
        <taxon>Marinagarivorans</taxon>
    </lineage>
</organism>
<dbReference type="PANTHER" id="PTHR30600:SF9">
    <property type="entry name" value="BLR7738 PROTEIN"/>
    <property type="match status" value="1"/>
</dbReference>
<keyword evidence="4 10" id="KW-0732">Signal</keyword>
<evidence type="ECO:0000256" key="3">
    <source>
        <dbReference type="ARBA" id="ARBA00022723"/>
    </source>
</evidence>
<dbReference type="InterPro" id="IPR026259">
    <property type="entry name" value="MauG/Cytc_peroxidase"/>
</dbReference>
<dbReference type="PIRSF" id="PIRSF000294">
    <property type="entry name" value="Cytochrome-c_peroxidase"/>
    <property type="match status" value="1"/>
</dbReference>
<dbReference type="GO" id="GO:0046872">
    <property type="term" value="F:metal ion binding"/>
    <property type="evidence" value="ECO:0007669"/>
    <property type="project" value="UniProtKB-KW"/>
</dbReference>